<dbReference type="CDD" id="cd06849">
    <property type="entry name" value="lipoyl_domain"/>
    <property type="match status" value="1"/>
</dbReference>
<gene>
    <name evidence="10" type="ORF">GCM10009846_12780</name>
</gene>
<dbReference type="InterPro" id="IPR050743">
    <property type="entry name" value="2-oxoacid_DH_E2_comp"/>
</dbReference>
<feature type="compositionally biased region" description="Basic and acidic residues" evidence="7">
    <location>
        <begin position="106"/>
        <end position="118"/>
    </location>
</feature>
<dbReference type="EMBL" id="BAAAQT010000005">
    <property type="protein sequence ID" value="GAA2172921.1"/>
    <property type="molecule type" value="Genomic_DNA"/>
</dbReference>
<name>A0ABP5MJ15_9MICO</name>
<dbReference type="RefSeq" id="WP_344341752.1">
    <property type="nucleotide sequence ID" value="NZ_BAAAQT010000005.1"/>
</dbReference>
<dbReference type="InterPro" id="IPR001078">
    <property type="entry name" value="2-oxoacid_DH_actylTfrase"/>
</dbReference>
<feature type="compositionally biased region" description="Low complexity" evidence="7">
    <location>
        <begin position="82"/>
        <end position="93"/>
    </location>
</feature>
<dbReference type="Gene3D" id="4.10.320.10">
    <property type="entry name" value="E3-binding domain"/>
    <property type="match status" value="1"/>
</dbReference>
<evidence type="ECO:0000313" key="11">
    <source>
        <dbReference type="Proteomes" id="UP001501599"/>
    </source>
</evidence>
<evidence type="ECO:0000259" key="9">
    <source>
        <dbReference type="PROSITE" id="PS51826"/>
    </source>
</evidence>
<evidence type="ECO:0000256" key="6">
    <source>
        <dbReference type="RuleBase" id="RU003423"/>
    </source>
</evidence>
<comment type="caution">
    <text evidence="10">The sequence shown here is derived from an EMBL/GenBank/DDBJ whole genome shotgun (WGS) entry which is preliminary data.</text>
</comment>
<dbReference type="Pfam" id="PF00364">
    <property type="entry name" value="Biotin_lipoyl"/>
    <property type="match status" value="1"/>
</dbReference>
<feature type="region of interest" description="Disordered" evidence="7">
    <location>
        <begin position="81"/>
        <end position="118"/>
    </location>
</feature>
<dbReference type="PROSITE" id="PS51826">
    <property type="entry name" value="PSBD"/>
    <property type="match status" value="1"/>
</dbReference>
<reference evidence="11" key="1">
    <citation type="journal article" date="2019" name="Int. J. Syst. Evol. Microbiol.">
        <title>The Global Catalogue of Microorganisms (GCM) 10K type strain sequencing project: providing services to taxonomists for standard genome sequencing and annotation.</title>
        <authorList>
            <consortium name="The Broad Institute Genomics Platform"/>
            <consortium name="The Broad Institute Genome Sequencing Center for Infectious Disease"/>
            <person name="Wu L."/>
            <person name="Ma J."/>
        </authorList>
    </citation>
    <scope>NUCLEOTIDE SEQUENCE [LARGE SCALE GENOMIC DNA]</scope>
    <source>
        <strain evidence="11">JCM 16026</strain>
    </source>
</reference>
<protein>
    <recommendedName>
        <fullName evidence="6">Dihydrolipoamide acetyltransferase component of pyruvate dehydrogenase complex</fullName>
        <ecNumber evidence="6">2.3.1.-</ecNumber>
    </recommendedName>
</protein>
<keyword evidence="5 6" id="KW-0012">Acyltransferase</keyword>
<proteinExistence type="inferred from homology"/>
<sequence length="437" mass="46546">MTTFRLPDLGEGLTESEIVRWLVAEGDEVELNQILAEVETAKAVVDLPSPYAGVVTRLHATEGETIAVGAPLIEYDVEGAEAEQATAAPAPEAAEPERQPAPAQPVEERKPADAKPVEERVSVLVGSVKLGTGARATRRRRTFEPTPFVRDERRPARAYPPVRALARQRGIDLAAIEPSGEGGVVTRADLDRTNAAPAEAMTSQPRASRRERVTGLRKHTAKAMTDSAFTAPHAAVFLQVDVTETKQLVDDLKARARGGATPTFLSMACRAILLAAARTPEVNSTFHADANEIEVHGAVNLGIAVATDRGLVVASVDDADLLDATELADRIRTQAERARAGQLSPAELTSSTMTVSNVGVFGVDGGVPILNPGEAVILALGTVRRTPWEHRGEIALRDVMQITVSFDHRVLDGKEASAFIADVGALLEHPGLALARR</sequence>
<dbReference type="InterPro" id="IPR003016">
    <property type="entry name" value="2-oxoA_DH_lipoyl-BS"/>
</dbReference>
<comment type="similarity">
    <text evidence="2 6">Belongs to the 2-oxoacid dehydrogenase family.</text>
</comment>
<dbReference type="PROSITE" id="PS00189">
    <property type="entry name" value="LIPOYL"/>
    <property type="match status" value="1"/>
</dbReference>
<dbReference type="SUPFAM" id="SSF52777">
    <property type="entry name" value="CoA-dependent acyltransferases"/>
    <property type="match status" value="1"/>
</dbReference>
<keyword evidence="4 6" id="KW-0450">Lipoyl</keyword>
<evidence type="ECO:0000256" key="3">
    <source>
        <dbReference type="ARBA" id="ARBA00022679"/>
    </source>
</evidence>
<dbReference type="InterPro" id="IPR023213">
    <property type="entry name" value="CAT-like_dom_sf"/>
</dbReference>
<dbReference type="Gene3D" id="2.40.50.100">
    <property type="match status" value="1"/>
</dbReference>
<organism evidence="10 11">
    <name type="scientific">Agrococcus versicolor</name>
    <dbReference type="NCBI Taxonomy" id="501482"/>
    <lineage>
        <taxon>Bacteria</taxon>
        <taxon>Bacillati</taxon>
        <taxon>Actinomycetota</taxon>
        <taxon>Actinomycetes</taxon>
        <taxon>Micrococcales</taxon>
        <taxon>Microbacteriaceae</taxon>
        <taxon>Agrococcus</taxon>
    </lineage>
</organism>
<accession>A0ABP5MJ15</accession>
<dbReference type="Pfam" id="PF00198">
    <property type="entry name" value="2-oxoacid_dh"/>
    <property type="match status" value="1"/>
</dbReference>
<keyword evidence="3 6" id="KW-0808">Transferase</keyword>
<dbReference type="PANTHER" id="PTHR43178">
    <property type="entry name" value="DIHYDROLIPOAMIDE ACETYLTRANSFERASE COMPONENT OF PYRUVATE DEHYDROGENASE COMPLEX"/>
    <property type="match status" value="1"/>
</dbReference>
<dbReference type="Pfam" id="PF02817">
    <property type="entry name" value="E3_binding"/>
    <property type="match status" value="1"/>
</dbReference>
<dbReference type="Gene3D" id="3.30.559.10">
    <property type="entry name" value="Chloramphenicol acetyltransferase-like domain"/>
    <property type="match status" value="1"/>
</dbReference>
<evidence type="ECO:0000256" key="2">
    <source>
        <dbReference type="ARBA" id="ARBA00007317"/>
    </source>
</evidence>
<dbReference type="InterPro" id="IPR036625">
    <property type="entry name" value="E3-bd_dom_sf"/>
</dbReference>
<comment type="cofactor">
    <cofactor evidence="1 6">
        <name>(R)-lipoate</name>
        <dbReference type="ChEBI" id="CHEBI:83088"/>
    </cofactor>
</comment>
<feature type="domain" description="Lipoyl-binding" evidence="8">
    <location>
        <begin position="1"/>
        <end position="76"/>
    </location>
</feature>
<dbReference type="PANTHER" id="PTHR43178:SF5">
    <property type="entry name" value="LIPOAMIDE ACYLTRANSFERASE COMPONENT OF BRANCHED-CHAIN ALPHA-KETO ACID DEHYDROGENASE COMPLEX, MITOCHONDRIAL"/>
    <property type="match status" value="1"/>
</dbReference>
<evidence type="ECO:0000259" key="8">
    <source>
        <dbReference type="PROSITE" id="PS50968"/>
    </source>
</evidence>
<evidence type="ECO:0000256" key="7">
    <source>
        <dbReference type="SAM" id="MobiDB-lite"/>
    </source>
</evidence>
<dbReference type="EC" id="2.3.1.-" evidence="6"/>
<dbReference type="SUPFAM" id="SSF51230">
    <property type="entry name" value="Single hybrid motif"/>
    <property type="match status" value="1"/>
</dbReference>
<dbReference type="SUPFAM" id="SSF47005">
    <property type="entry name" value="Peripheral subunit-binding domain of 2-oxo acid dehydrogenase complex"/>
    <property type="match status" value="1"/>
</dbReference>
<dbReference type="InterPro" id="IPR011053">
    <property type="entry name" value="Single_hybrid_motif"/>
</dbReference>
<evidence type="ECO:0000313" key="10">
    <source>
        <dbReference type="EMBL" id="GAA2172921.1"/>
    </source>
</evidence>
<evidence type="ECO:0000256" key="4">
    <source>
        <dbReference type="ARBA" id="ARBA00022823"/>
    </source>
</evidence>
<keyword evidence="11" id="KW-1185">Reference proteome</keyword>
<dbReference type="Proteomes" id="UP001501599">
    <property type="component" value="Unassembled WGS sequence"/>
</dbReference>
<feature type="domain" description="Peripheral subunit-binding (PSBD)" evidence="9">
    <location>
        <begin position="157"/>
        <end position="194"/>
    </location>
</feature>
<dbReference type="InterPro" id="IPR000089">
    <property type="entry name" value="Biotin_lipoyl"/>
</dbReference>
<dbReference type="InterPro" id="IPR004167">
    <property type="entry name" value="PSBD"/>
</dbReference>
<evidence type="ECO:0000256" key="5">
    <source>
        <dbReference type="ARBA" id="ARBA00023315"/>
    </source>
</evidence>
<dbReference type="PROSITE" id="PS50968">
    <property type="entry name" value="BIOTINYL_LIPOYL"/>
    <property type="match status" value="1"/>
</dbReference>
<evidence type="ECO:0000256" key="1">
    <source>
        <dbReference type="ARBA" id="ARBA00001938"/>
    </source>
</evidence>